<keyword evidence="4" id="KW-1185">Reference proteome</keyword>
<feature type="active site" description="Nucleophile" evidence="1">
    <location>
        <position position="60"/>
    </location>
</feature>
<proteinExistence type="predicted"/>
<feature type="binding site" evidence="2">
    <location>
        <begin position="78"/>
        <end position="80"/>
    </location>
    <ligand>
        <name>L-glutamate</name>
        <dbReference type="ChEBI" id="CHEBI:29985"/>
    </ligand>
</feature>
<dbReference type="InterPro" id="IPR000101">
    <property type="entry name" value="GGT_peptidase"/>
</dbReference>
<dbReference type="SUPFAM" id="SSF56235">
    <property type="entry name" value="N-terminal nucleophile aminohydrolases (Ntn hydrolases)"/>
    <property type="match status" value="2"/>
</dbReference>
<dbReference type="InterPro" id="IPR043137">
    <property type="entry name" value="GGT_ssub_C"/>
</dbReference>
<feature type="binding site" evidence="2">
    <location>
        <position position="101"/>
    </location>
    <ligand>
        <name>L-glutamate</name>
        <dbReference type="ChEBI" id="CHEBI:29985"/>
    </ligand>
</feature>
<dbReference type="STRING" id="3750.A0A498IUT5"/>
<dbReference type="GO" id="GO:0005886">
    <property type="term" value="C:plasma membrane"/>
    <property type="evidence" value="ECO:0007669"/>
    <property type="project" value="TreeGrafter"/>
</dbReference>
<dbReference type="GO" id="GO:0006751">
    <property type="term" value="P:glutathione catabolic process"/>
    <property type="evidence" value="ECO:0007669"/>
    <property type="project" value="InterPro"/>
</dbReference>
<protein>
    <submittedName>
        <fullName evidence="3">Uncharacterized protein</fullName>
    </submittedName>
</protein>
<evidence type="ECO:0000256" key="2">
    <source>
        <dbReference type="PIRSR" id="PIRSR600101-2"/>
    </source>
</evidence>
<dbReference type="PANTHER" id="PTHR11686">
    <property type="entry name" value="GAMMA GLUTAMYL TRANSPEPTIDASE"/>
    <property type="match status" value="1"/>
</dbReference>
<evidence type="ECO:0000256" key="1">
    <source>
        <dbReference type="PIRSR" id="PIRSR600101-1"/>
    </source>
</evidence>
<dbReference type="Proteomes" id="UP000290289">
    <property type="component" value="Chromosome 10"/>
</dbReference>
<feature type="binding site" evidence="2">
    <location>
        <begin position="128"/>
        <end position="129"/>
    </location>
    <ligand>
        <name>L-glutamate</name>
        <dbReference type="ChEBI" id="CHEBI:29985"/>
    </ligand>
</feature>
<evidence type="ECO:0000313" key="4">
    <source>
        <dbReference type="Proteomes" id="UP000290289"/>
    </source>
</evidence>
<accession>A0A498IUT5</accession>
<dbReference type="InterPro" id="IPR029055">
    <property type="entry name" value="Ntn_hydrolases_N"/>
</dbReference>
<comment type="caution">
    <text evidence="3">The sequence shown here is derived from an EMBL/GenBank/DDBJ whole genome shotgun (WGS) entry which is preliminary data.</text>
</comment>
<dbReference type="Pfam" id="PF01019">
    <property type="entry name" value="G_glu_transpept"/>
    <property type="match status" value="1"/>
</dbReference>
<dbReference type="Gene3D" id="3.60.20.40">
    <property type="match status" value="1"/>
</dbReference>
<dbReference type="PANTHER" id="PTHR11686:SF34">
    <property type="entry name" value="GLUTATHIONE HYDROLASE 1-RELATED"/>
    <property type="match status" value="1"/>
</dbReference>
<reference evidence="3 4" key="1">
    <citation type="submission" date="2018-10" db="EMBL/GenBank/DDBJ databases">
        <title>A high-quality apple genome assembly.</title>
        <authorList>
            <person name="Hu J."/>
        </authorList>
    </citation>
    <scope>NUCLEOTIDE SEQUENCE [LARGE SCALE GENOMIC DNA]</scope>
    <source>
        <strain evidence="4">cv. HFTH1</strain>
        <tissue evidence="3">Young leaf</tissue>
    </source>
</reference>
<evidence type="ECO:0000313" key="3">
    <source>
        <dbReference type="EMBL" id="RXH85642.1"/>
    </source>
</evidence>
<name>A0A498IUT5_MALDO</name>
<dbReference type="GO" id="GO:0036374">
    <property type="term" value="F:glutathione hydrolase activity"/>
    <property type="evidence" value="ECO:0007669"/>
    <property type="project" value="InterPro"/>
</dbReference>
<dbReference type="EMBL" id="RDQH01000336">
    <property type="protein sequence ID" value="RXH85642.1"/>
    <property type="molecule type" value="Genomic_DNA"/>
</dbReference>
<organism evidence="3 4">
    <name type="scientific">Malus domestica</name>
    <name type="common">Apple</name>
    <name type="synonym">Pyrus malus</name>
    <dbReference type="NCBI Taxonomy" id="3750"/>
    <lineage>
        <taxon>Eukaryota</taxon>
        <taxon>Viridiplantae</taxon>
        <taxon>Streptophyta</taxon>
        <taxon>Embryophyta</taxon>
        <taxon>Tracheophyta</taxon>
        <taxon>Spermatophyta</taxon>
        <taxon>Magnoliopsida</taxon>
        <taxon>eudicotyledons</taxon>
        <taxon>Gunneridae</taxon>
        <taxon>Pentapetalae</taxon>
        <taxon>rosids</taxon>
        <taxon>fabids</taxon>
        <taxon>Rosales</taxon>
        <taxon>Rosaceae</taxon>
        <taxon>Amygdaloideae</taxon>
        <taxon>Maleae</taxon>
        <taxon>Malus</taxon>
    </lineage>
</organism>
<sequence length="144" mass="15576">MLRAVSPKVGERVISVHLATDDRQCTRIGMDVLCEGGNAVDASVVAALCLEVEPIDDHYTSHLSVIDPQENAISMTSTVNGYFGAHVISSSIGIVLNNEMDFSIPRNDSTSQPPAPTNFIRPGKRPLSSMTPTIVLKVMHDRCK</sequence>
<gene>
    <name evidence="3" type="ORF">DVH24_009463</name>
</gene>
<dbReference type="PRINTS" id="PR01210">
    <property type="entry name" value="GGTRANSPTASE"/>
</dbReference>
<dbReference type="AlphaFoldDB" id="A0A498IUT5"/>